<dbReference type="SFLD" id="SFLDG01140">
    <property type="entry name" value="C2.B:_Phosphomannomutase_and_P"/>
    <property type="match status" value="1"/>
</dbReference>
<dbReference type="SFLD" id="SFLDS00003">
    <property type="entry name" value="Haloacid_Dehalogenase"/>
    <property type="match status" value="1"/>
</dbReference>
<dbReference type="SUPFAM" id="SSF56784">
    <property type="entry name" value="HAD-like"/>
    <property type="match status" value="1"/>
</dbReference>
<dbReference type="InterPro" id="IPR006379">
    <property type="entry name" value="HAD-SF_hydro_IIB"/>
</dbReference>
<proteinExistence type="predicted"/>
<dbReference type="Pfam" id="PF08282">
    <property type="entry name" value="Hydrolase_3"/>
    <property type="match status" value="1"/>
</dbReference>
<dbReference type="NCBIfam" id="TIGR01484">
    <property type="entry name" value="HAD-SF-IIB"/>
    <property type="match status" value="1"/>
</dbReference>
<evidence type="ECO:0000313" key="1">
    <source>
        <dbReference type="EMBL" id="RAV12657.1"/>
    </source>
</evidence>
<dbReference type="Proteomes" id="UP000250369">
    <property type="component" value="Unassembled WGS sequence"/>
</dbReference>
<organism evidence="1 2">
    <name type="scientific">Paenibacillus contaminans</name>
    <dbReference type="NCBI Taxonomy" id="450362"/>
    <lineage>
        <taxon>Bacteria</taxon>
        <taxon>Bacillati</taxon>
        <taxon>Bacillota</taxon>
        <taxon>Bacilli</taxon>
        <taxon>Bacillales</taxon>
        <taxon>Paenibacillaceae</taxon>
        <taxon>Paenibacillus</taxon>
    </lineage>
</organism>
<protein>
    <submittedName>
        <fullName evidence="1">Haloacid dehalogenase</fullName>
    </submittedName>
</protein>
<accession>A0A329M6Q1</accession>
<dbReference type="EMBL" id="QMFB01000032">
    <property type="protein sequence ID" value="RAV12657.1"/>
    <property type="molecule type" value="Genomic_DNA"/>
</dbReference>
<name>A0A329M6Q1_9BACL</name>
<dbReference type="InterPro" id="IPR023214">
    <property type="entry name" value="HAD_sf"/>
</dbReference>
<gene>
    <name evidence="1" type="ORF">DQG23_34315</name>
</gene>
<dbReference type="Gene3D" id="3.40.50.1000">
    <property type="entry name" value="HAD superfamily/HAD-like"/>
    <property type="match status" value="1"/>
</dbReference>
<dbReference type="PANTHER" id="PTHR10000:SF8">
    <property type="entry name" value="HAD SUPERFAMILY HYDROLASE-LIKE, TYPE 3"/>
    <property type="match status" value="1"/>
</dbReference>
<dbReference type="GO" id="GO:0000287">
    <property type="term" value="F:magnesium ion binding"/>
    <property type="evidence" value="ECO:0007669"/>
    <property type="project" value="TreeGrafter"/>
</dbReference>
<dbReference type="RefSeq" id="WP_113035547.1">
    <property type="nucleotide sequence ID" value="NZ_QMFB01000032.1"/>
</dbReference>
<dbReference type="OrthoDB" id="9806027at2"/>
<dbReference type="InterPro" id="IPR036412">
    <property type="entry name" value="HAD-like_sf"/>
</dbReference>
<dbReference type="GO" id="GO:0016791">
    <property type="term" value="F:phosphatase activity"/>
    <property type="evidence" value="ECO:0007669"/>
    <property type="project" value="TreeGrafter"/>
</dbReference>
<dbReference type="AlphaFoldDB" id="A0A329M6Q1"/>
<keyword evidence="2" id="KW-1185">Reference proteome</keyword>
<comment type="caution">
    <text evidence="1">The sequence shown here is derived from an EMBL/GenBank/DDBJ whole genome shotgun (WGS) entry which is preliminary data.</text>
</comment>
<evidence type="ECO:0000313" key="2">
    <source>
        <dbReference type="Proteomes" id="UP000250369"/>
    </source>
</evidence>
<sequence length="286" mass="32162">MRESSTIVLTDLDGTLLRSDATLSEYTKRTLTAAIRQGIPVSYATARSYTSSSSVVSAIPWNAPLVLYNGALLFDPVRRKVLEGFWLEPATANAIIGLGKRRQLTPYLFALDHEDTERVLHEPIVRWGERQFFNSRQGDPRFREVETLACPETFRTLGVTYIGLHEELEPLRQELSETFGKGLHLHYTKDPYIDNHYFLEASHPKANKREGAALWARYMNVDPAHITAFGDNLNDVGLFEAAGTRIAVANAQERLKQMADRIVESNDEDGVARYIAGLLLDGEQPE</sequence>
<dbReference type="GO" id="GO:0005829">
    <property type="term" value="C:cytosol"/>
    <property type="evidence" value="ECO:0007669"/>
    <property type="project" value="TreeGrafter"/>
</dbReference>
<dbReference type="Gene3D" id="3.30.1240.10">
    <property type="match status" value="1"/>
</dbReference>
<dbReference type="PANTHER" id="PTHR10000">
    <property type="entry name" value="PHOSPHOSERINE PHOSPHATASE"/>
    <property type="match status" value="1"/>
</dbReference>
<reference evidence="1 2" key="1">
    <citation type="journal article" date="2009" name="Int. J. Syst. Evol. Microbiol.">
        <title>Paenibacillus contaminans sp. nov., isolated from a contaminated laboratory plate.</title>
        <authorList>
            <person name="Chou J.H."/>
            <person name="Lee J.H."/>
            <person name="Lin M.C."/>
            <person name="Chang P.S."/>
            <person name="Arun A.B."/>
            <person name="Young C.C."/>
            <person name="Chen W.M."/>
        </authorList>
    </citation>
    <scope>NUCLEOTIDE SEQUENCE [LARGE SCALE GENOMIC DNA]</scope>
    <source>
        <strain evidence="1 2">CKOBP-6</strain>
    </source>
</reference>